<dbReference type="OrthoDB" id="365607at2759"/>
<feature type="region of interest" description="Disordered" evidence="1">
    <location>
        <begin position="1241"/>
        <end position="1289"/>
    </location>
</feature>
<organism evidence="2 3">
    <name type="scientific">Theileria orientalis</name>
    <dbReference type="NCBI Taxonomy" id="68886"/>
    <lineage>
        <taxon>Eukaryota</taxon>
        <taxon>Sar</taxon>
        <taxon>Alveolata</taxon>
        <taxon>Apicomplexa</taxon>
        <taxon>Aconoidasida</taxon>
        <taxon>Piroplasmida</taxon>
        <taxon>Theileriidae</taxon>
        <taxon>Theileria</taxon>
    </lineage>
</organism>
<feature type="region of interest" description="Disordered" evidence="1">
    <location>
        <begin position="1169"/>
        <end position="1191"/>
    </location>
</feature>
<name>A0A976M4Y8_THEOR</name>
<protein>
    <submittedName>
        <fullName evidence="2">Uncharacterized protein</fullName>
    </submittedName>
</protein>
<evidence type="ECO:0000256" key="1">
    <source>
        <dbReference type="SAM" id="MobiDB-lite"/>
    </source>
</evidence>
<accession>A0A976M4Y8</accession>
<sequence>METQELSSDETVQSLKPSNEIHEIKSSFLQDARVIVEIGKEVPNAAGNIAKQIQSESGTHKFRIKEAVDDEAWKIYDEGVGPDNRTKRIDKIHKLALRMGFKIMETLYPTNYEISESAYIDDDELEGLGGLTFIAVNGSDEEDENDADSPEDNAEAGSELGTVLEDEDDLMKLISSDFKCLTDAIDKNKDGIGKIINSTECTDKFKLADNIKDHVHDIARMITKIPEISKAIDTLPECTNISPGIMRATFEYILIIYATFISKPKHSEPLKDFVNYINDLFLDLNTVNRTIGKAMFGLVIAEIIKDNADEIAGRSKYGPSADSIRKNVETSIIRGGLMQGDKRRLFLLKALADSISHNIVRSMVDSKVLPESISNVVSEKMKAIIVDKVDDISGYYSSVVNAESIVKNVLSNVEHITSKIDQIFYDLNKSILIELQQLPTSPTGSSTQYELKLVKNDRQDPSQPESPGSGGNISLSSVTCLPSSNYICVTHKINLGSVIEEKDIGGVRLYFRGKEVETFDTNGRDKKSVLYQQGKNEVSVYFHARAVNVRGGSSTNNLRVNRAPLLFGYNSNFYKPLDRDNYVHKWVYVNTIISGGDGQTRQLTKELDDVNKSLNRIDLDQIATMWDSTQPVDGVSNNCYRKLYGIPHPGKDPPDNRLDKSFYDRVCVWGCVTENYRKQTHVTINKYGIGDVYLHGHRVTGINDTQPEHSQVSVYYDHCDHHFSRPLLILLSSQPGQEGEGPSPTQTKTWYKLGDLDGTKWDLERDSSSHESGDDDGQLKEKLTEIASGLYATLTIELHERKKYQKNVFIKANDQSVNSELEVVQKCSPAKLFLQCYHCCEHNLSEYYKAITTAPSQRSSEGQDQAAQARQQISVELKFVLDVAISGIKVGLFTTDNKVAPLLTYGQVDAASNTNFYVYFCKGDVADWTDANSGYPVPLMFNYNGKFYGPLSKVRYFGHWRELNISSPVSSSGTQLKSELDRIYHMLNGIDLTQTKTYGLNCSSEHPYYYKPGGLSTKRVIVTKYTNGTHTMYVHQTVHRTNIGDITHGNSEYKFNSHTSYITTKTINEVAVIFNGSSSTDIPLLVLLNQDGPGVGDGGDASADSIKQSTTHGYYYKKTERGDQPTVYTYHNIESGCILISKLMEQGSDGDDCLSEHTQPINDTWSQITRSPMTKDDTSGESEQEIPDCKGPCESQWKEGKCVGVHQQEIPDDADLVEVQGDNAKSILPCSPSSDCETCSEELDGSDSIASNASTEVRRSKRSKRSHRGSTGVEVPNGELGASGGHWSSSNGQPILSRLVGRDESEIRNKQLDLYCKFIVAFVSTASYLIFHMLDITSRHFADTASTKLEVVIAMVKMKV</sequence>
<evidence type="ECO:0000313" key="3">
    <source>
        <dbReference type="Proteomes" id="UP000244803"/>
    </source>
</evidence>
<proteinExistence type="predicted"/>
<dbReference type="Proteomes" id="UP000244803">
    <property type="component" value="Chromosome 3"/>
</dbReference>
<gene>
    <name evidence="2" type="ORF">MACJ_001785</name>
</gene>
<feature type="compositionally biased region" description="Basic residues" evidence="1">
    <location>
        <begin position="1259"/>
        <end position="1268"/>
    </location>
</feature>
<reference evidence="2" key="1">
    <citation type="submission" date="2022-07" db="EMBL/GenBank/DDBJ databases">
        <title>Evaluation of T. orientalis genome assembly methods using nanopore sequencing and analysis of variation between genomes.</title>
        <authorList>
            <person name="Yam J."/>
            <person name="Micallef M.L."/>
            <person name="Liu M."/>
            <person name="Djordjevic S.P."/>
            <person name="Bogema D.R."/>
            <person name="Jenkins C."/>
        </authorList>
    </citation>
    <scope>NUCLEOTIDE SEQUENCE</scope>
    <source>
        <strain evidence="2">Fish Creek</strain>
    </source>
</reference>
<dbReference type="EMBL" id="CP056066">
    <property type="protein sequence ID" value="UKJ88542.2"/>
    <property type="molecule type" value="Genomic_DNA"/>
</dbReference>
<evidence type="ECO:0000313" key="2">
    <source>
        <dbReference type="EMBL" id="UKJ88542.2"/>
    </source>
</evidence>
<feature type="compositionally biased region" description="Acidic residues" evidence="1">
    <location>
        <begin position="140"/>
        <end position="154"/>
    </location>
</feature>
<feature type="region of interest" description="Disordered" evidence="1">
    <location>
        <begin position="140"/>
        <end position="159"/>
    </location>
</feature>